<sequence length="142" mass="15274">MNTIGKTMDVVRFRERWISPRSLASMPRSWLPPAAVLSLSRFWVLLQEPSATFASTRHGNSIETLVCAASGHPMCVLHRSSLPPSQWAKECGIREDMEGSWASHVNAWAAPGFAAVLGILPAAGVHVCGSCSLAAEVHLALV</sequence>
<evidence type="ECO:0000313" key="1">
    <source>
        <dbReference type="EMBL" id="CAK9264371.1"/>
    </source>
</evidence>
<accession>A0ABP0WEQ2</accession>
<reference evidence="1" key="1">
    <citation type="submission" date="2024-02" db="EMBL/GenBank/DDBJ databases">
        <authorList>
            <consortium name="ELIXIR-Norway"/>
            <consortium name="Elixir Norway"/>
        </authorList>
    </citation>
    <scope>NUCLEOTIDE SEQUENCE</scope>
</reference>
<organism evidence="1 2">
    <name type="scientific">Sphagnum jensenii</name>
    <dbReference type="NCBI Taxonomy" id="128206"/>
    <lineage>
        <taxon>Eukaryota</taxon>
        <taxon>Viridiplantae</taxon>
        <taxon>Streptophyta</taxon>
        <taxon>Embryophyta</taxon>
        <taxon>Bryophyta</taxon>
        <taxon>Sphagnophytina</taxon>
        <taxon>Sphagnopsida</taxon>
        <taxon>Sphagnales</taxon>
        <taxon>Sphagnaceae</taxon>
        <taxon>Sphagnum</taxon>
    </lineage>
</organism>
<dbReference type="Proteomes" id="UP001497444">
    <property type="component" value="Chromosome 16"/>
</dbReference>
<name>A0ABP0WEQ2_9BRYO</name>
<keyword evidence="2" id="KW-1185">Reference proteome</keyword>
<dbReference type="EMBL" id="OZ020111">
    <property type="protein sequence ID" value="CAK9264371.1"/>
    <property type="molecule type" value="Genomic_DNA"/>
</dbReference>
<proteinExistence type="predicted"/>
<protein>
    <submittedName>
        <fullName evidence="1">Uncharacterized protein</fullName>
    </submittedName>
</protein>
<evidence type="ECO:0000313" key="2">
    <source>
        <dbReference type="Proteomes" id="UP001497444"/>
    </source>
</evidence>
<gene>
    <name evidence="1" type="ORF">CSSPJE1EN1_LOCUS9849</name>
</gene>